<evidence type="ECO:0000313" key="2">
    <source>
        <dbReference type="Proteomes" id="UP000189410"/>
    </source>
</evidence>
<accession>A0ABX3K710</accession>
<dbReference type="Proteomes" id="UP000189410">
    <property type="component" value="Unassembled WGS sequence"/>
</dbReference>
<protein>
    <submittedName>
        <fullName evidence="1">Uncharacterized protein</fullName>
    </submittedName>
</protein>
<organism evidence="1 2">
    <name type="scientific">Salinivibrio siamensis</name>
    <dbReference type="NCBI Taxonomy" id="414286"/>
    <lineage>
        <taxon>Bacteria</taxon>
        <taxon>Pseudomonadati</taxon>
        <taxon>Pseudomonadota</taxon>
        <taxon>Gammaproteobacteria</taxon>
        <taxon>Vibrionales</taxon>
        <taxon>Vibrionaceae</taxon>
        <taxon>Salinivibrio</taxon>
    </lineage>
</organism>
<keyword evidence="2" id="KW-1185">Reference proteome</keyword>
<comment type="caution">
    <text evidence="1">The sequence shown here is derived from an EMBL/GenBank/DDBJ whole genome shotgun (WGS) entry which is preliminary data.</text>
</comment>
<proteinExistence type="predicted"/>
<reference evidence="1 2" key="1">
    <citation type="journal article" date="2017" name="Genome Announc.">
        <title>Draft Genome Sequences of Salinivibrio proteolyticus, Salinivibrio sharmensis, Salinivibrio siamensis, Salinivibrio costicola subsp. alcaliphilus, Salinivibrio costicola subsp. vallismortis, and 29 New Isolates Belonging to the Genus Salinivibrio.</title>
        <authorList>
            <person name="Lopez-Hermoso C."/>
            <person name="de la Haba R.R."/>
            <person name="Sanchez-Porro C."/>
            <person name="Bayliss S.C."/>
            <person name="Feil E.J."/>
            <person name="Ventosa A."/>
        </authorList>
    </citation>
    <scope>NUCLEOTIDE SEQUENCE [LARGE SCALE GENOMIC DNA]</scope>
    <source>
        <strain evidence="1 2">JCM 14472</strain>
    </source>
</reference>
<dbReference type="EMBL" id="MUFB01000021">
    <property type="protein sequence ID" value="OOE83484.1"/>
    <property type="molecule type" value="Genomic_DNA"/>
</dbReference>
<evidence type="ECO:0000313" key="1">
    <source>
        <dbReference type="EMBL" id="OOE83484.1"/>
    </source>
</evidence>
<sequence>MIHMYRLIASFRVAKRFCQQFYLTKNDGVVDNVTNTPTKPMHCKLKLSGLFSAYNFPQLAICFAPLMEAN</sequence>
<gene>
    <name evidence="1" type="ORF">BZG73_11540</name>
</gene>
<name>A0ABX3K710_9GAMM</name>